<evidence type="ECO:0000313" key="1">
    <source>
        <dbReference type="EMBL" id="PKY50631.1"/>
    </source>
</evidence>
<protein>
    <submittedName>
        <fullName evidence="1">Uncharacterized protein</fullName>
    </submittedName>
</protein>
<name>A0A2I1GVH3_9GLOM</name>
<dbReference type="OrthoDB" id="2451923at2759"/>
<reference evidence="1 2" key="1">
    <citation type="submission" date="2015-10" db="EMBL/GenBank/DDBJ databases">
        <title>Genome analyses suggest a sexual origin of heterokaryosis in a supposedly ancient asexual fungus.</title>
        <authorList>
            <person name="Ropars J."/>
            <person name="Sedzielewska K."/>
            <person name="Noel J."/>
            <person name="Charron P."/>
            <person name="Farinelli L."/>
            <person name="Marton T."/>
            <person name="Kruger M."/>
            <person name="Pelin A."/>
            <person name="Brachmann A."/>
            <person name="Corradi N."/>
        </authorList>
    </citation>
    <scope>NUCLEOTIDE SEQUENCE [LARGE SCALE GENOMIC DNA]</scope>
    <source>
        <strain evidence="1 2">A4</strain>
    </source>
</reference>
<dbReference type="EMBL" id="LLXI01000899">
    <property type="protein sequence ID" value="PKY50631.1"/>
    <property type="molecule type" value="Genomic_DNA"/>
</dbReference>
<dbReference type="VEuPathDB" id="FungiDB:RhiirFUN_012061"/>
<gene>
    <name evidence="1" type="ORF">RhiirA4_467208</name>
</gene>
<proteinExistence type="predicted"/>
<keyword evidence="2" id="KW-1185">Reference proteome</keyword>
<dbReference type="AlphaFoldDB" id="A0A2I1GVH3"/>
<sequence>MILLSYLIQDGSRSQSCNYVLKPLSAHTNQLLFSLELTFPKPISSPEWDFSPNSYMLLINQSFNNLQEFQNHIDNNDNIQKNVAFTLFRSDKEDDIPYEKI</sequence>
<dbReference type="Proteomes" id="UP000234323">
    <property type="component" value="Unassembled WGS sequence"/>
</dbReference>
<comment type="caution">
    <text evidence="1">The sequence shown here is derived from an EMBL/GenBank/DDBJ whole genome shotgun (WGS) entry which is preliminary data.</text>
</comment>
<accession>A0A2I1GVH3</accession>
<organism evidence="1 2">
    <name type="scientific">Rhizophagus irregularis</name>
    <dbReference type="NCBI Taxonomy" id="588596"/>
    <lineage>
        <taxon>Eukaryota</taxon>
        <taxon>Fungi</taxon>
        <taxon>Fungi incertae sedis</taxon>
        <taxon>Mucoromycota</taxon>
        <taxon>Glomeromycotina</taxon>
        <taxon>Glomeromycetes</taxon>
        <taxon>Glomerales</taxon>
        <taxon>Glomeraceae</taxon>
        <taxon>Rhizophagus</taxon>
    </lineage>
</organism>
<evidence type="ECO:0000313" key="2">
    <source>
        <dbReference type="Proteomes" id="UP000234323"/>
    </source>
</evidence>